<dbReference type="InterPro" id="IPR005790">
    <property type="entry name" value="DNA_polIII_delta"/>
</dbReference>
<dbReference type="Gene3D" id="3.40.50.300">
    <property type="entry name" value="P-loop containing nucleotide triphosphate hydrolases"/>
    <property type="match status" value="1"/>
</dbReference>
<dbReference type="SUPFAM" id="SSF52540">
    <property type="entry name" value="P-loop containing nucleoside triphosphate hydrolases"/>
    <property type="match status" value="1"/>
</dbReference>
<keyword evidence="4" id="KW-0239">DNA-directed DNA polymerase</keyword>
<dbReference type="EMBL" id="UINC01000233">
    <property type="protein sequence ID" value="SUZ51693.1"/>
    <property type="molecule type" value="Genomic_DNA"/>
</dbReference>
<evidence type="ECO:0000256" key="4">
    <source>
        <dbReference type="ARBA" id="ARBA00022932"/>
    </source>
</evidence>
<reference evidence="6" key="1">
    <citation type="submission" date="2018-05" db="EMBL/GenBank/DDBJ databases">
        <authorList>
            <person name="Lanie J.A."/>
            <person name="Ng W.-L."/>
            <person name="Kazmierczak K.M."/>
            <person name="Andrzejewski T.M."/>
            <person name="Davidsen T.M."/>
            <person name="Wayne K.J."/>
            <person name="Tettelin H."/>
            <person name="Glass J.I."/>
            <person name="Rusch D."/>
            <person name="Podicherti R."/>
            <person name="Tsui H.-C.T."/>
            <person name="Winkler M.E."/>
        </authorList>
    </citation>
    <scope>NUCLEOTIDE SEQUENCE</scope>
</reference>
<keyword evidence="2" id="KW-0548">Nucleotidyltransferase</keyword>
<evidence type="ECO:0000259" key="5">
    <source>
        <dbReference type="Pfam" id="PF06144"/>
    </source>
</evidence>
<dbReference type="Gene3D" id="1.20.272.10">
    <property type="match status" value="1"/>
</dbReference>
<dbReference type="Gene3D" id="1.10.8.60">
    <property type="match status" value="1"/>
</dbReference>
<dbReference type="InterPro" id="IPR027417">
    <property type="entry name" value="P-loop_NTPase"/>
</dbReference>
<dbReference type="Pfam" id="PF06144">
    <property type="entry name" value="DNA_pol3_delta"/>
    <property type="match status" value="1"/>
</dbReference>
<dbReference type="AlphaFoldDB" id="A0A381NDT7"/>
<evidence type="ECO:0000313" key="6">
    <source>
        <dbReference type="EMBL" id="SUZ51693.1"/>
    </source>
</evidence>
<sequence>MNEYNKIIAKINNDEFFPIYILVGDENYFADNIIKLLASKVVNDDSKDFDYFKFYGNEISEDQVIDAAKRFPLVGEYNFVVLKDAKSVSKNFDKLTSYIESPNLKTILVLSFINQSLDKRKRIYSLSKKNGLAFESKKIYDNQIFNWINEVALNKRIKLHPKSIQIIIDFVGNNLSQIENELDKLKINSKPQDVIRPDEVESIIGFSKEYNFFELTKHIGKKNFTKTIETIEYMSTNSLKYPIPLLISSIFYFFNKLFLYHSVENKREASKIMGVNPYFIEEYKLASLNYSMKDISKIFNYLLEADKRAKGIDFDGTNYHAISSELIY</sequence>
<dbReference type="PANTHER" id="PTHR34388:SF1">
    <property type="entry name" value="DNA POLYMERASE III SUBUNIT DELTA"/>
    <property type="match status" value="1"/>
</dbReference>
<proteinExistence type="predicted"/>
<accession>A0A381NDT7</accession>
<evidence type="ECO:0000256" key="1">
    <source>
        <dbReference type="ARBA" id="ARBA00022679"/>
    </source>
</evidence>
<dbReference type="GO" id="GO:0006261">
    <property type="term" value="P:DNA-templated DNA replication"/>
    <property type="evidence" value="ECO:0007669"/>
    <property type="project" value="TreeGrafter"/>
</dbReference>
<keyword evidence="3" id="KW-0235">DNA replication</keyword>
<evidence type="ECO:0000256" key="2">
    <source>
        <dbReference type="ARBA" id="ARBA00022695"/>
    </source>
</evidence>
<dbReference type="PANTHER" id="PTHR34388">
    <property type="entry name" value="DNA POLYMERASE III SUBUNIT DELTA"/>
    <property type="match status" value="1"/>
</dbReference>
<protein>
    <recommendedName>
        <fullName evidence="5">DNA polymerase III delta N-terminal domain-containing protein</fullName>
    </recommendedName>
</protein>
<evidence type="ECO:0000256" key="3">
    <source>
        <dbReference type="ARBA" id="ARBA00022705"/>
    </source>
</evidence>
<gene>
    <name evidence="6" type="ORF">METZ01_LOCUS4547</name>
</gene>
<feature type="non-terminal residue" evidence="6">
    <location>
        <position position="1"/>
    </location>
</feature>
<dbReference type="GO" id="GO:0003677">
    <property type="term" value="F:DNA binding"/>
    <property type="evidence" value="ECO:0007669"/>
    <property type="project" value="InterPro"/>
</dbReference>
<dbReference type="GO" id="GO:0003887">
    <property type="term" value="F:DNA-directed DNA polymerase activity"/>
    <property type="evidence" value="ECO:0007669"/>
    <property type="project" value="UniProtKB-KW"/>
</dbReference>
<feature type="domain" description="DNA polymerase III delta N-terminal" evidence="5">
    <location>
        <begin position="20"/>
        <end position="133"/>
    </location>
</feature>
<dbReference type="GO" id="GO:0009360">
    <property type="term" value="C:DNA polymerase III complex"/>
    <property type="evidence" value="ECO:0007669"/>
    <property type="project" value="InterPro"/>
</dbReference>
<feature type="non-terminal residue" evidence="6">
    <location>
        <position position="328"/>
    </location>
</feature>
<keyword evidence="1" id="KW-0808">Transferase</keyword>
<organism evidence="6">
    <name type="scientific">marine metagenome</name>
    <dbReference type="NCBI Taxonomy" id="408172"/>
    <lineage>
        <taxon>unclassified sequences</taxon>
        <taxon>metagenomes</taxon>
        <taxon>ecological metagenomes</taxon>
    </lineage>
</organism>
<name>A0A381NDT7_9ZZZZ</name>
<dbReference type="NCBIfam" id="TIGR01128">
    <property type="entry name" value="holA"/>
    <property type="match status" value="1"/>
</dbReference>
<dbReference type="InterPro" id="IPR010372">
    <property type="entry name" value="DNA_pol3_delta_N"/>
</dbReference>